<organism evidence="5 6">
    <name type="scientific">Bacillus spongiae</name>
    <dbReference type="NCBI Taxonomy" id="2683610"/>
    <lineage>
        <taxon>Bacteria</taxon>
        <taxon>Bacillati</taxon>
        <taxon>Bacillota</taxon>
        <taxon>Bacilli</taxon>
        <taxon>Bacillales</taxon>
        <taxon>Bacillaceae</taxon>
        <taxon>Bacillus</taxon>
    </lineage>
</organism>
<evidence type="ECO:0000256" key="4">
    <source>
        <dbReference type="SAM" id="Phobius"/>
    </source>
</evidence>
<dbReference type="Proteomes" id="UP001312865">
    <property type="component" value="Unassembled WGS sequence"/>
</dbReference>
<evidence type="ECO:0000313" key="6">
    <source>
        <dbReference type="Proteomes" id="UP001312865"/>
    </source>
</evidence>
<keyword evidence="2" id="KW-0442">Lipid degradation</keyword>
<evidence type="ECO:0000256" key="3">
    <source>
        <dbReference type="ARBA" id="ARBA00023098"/>
    </source>
</evidence>
<protein>
    <submittedName>
        <fullName evidence="5">Dienelactone hydrolase family protein</fullName>
    </submittedName>
</protein>
<dbReference type="SUPFAM" id="SSF53474">
    <property type="entry name" value="alpha/beta-Hydrolases"/>
    <property type="match status" value="1"/>
</dbReference>
<dbReference type="PANTHER" id="PTHR10272:SF0">
    <property type="entry name" value="PLATELET-ACTIVATING FACTOR ACETYLHYDROLASE"/>
    <property type="match status" value="1"/>
</dbReference>
<keyword evidence="4" id="KW-0472">Membrane</keyword>
<sequence>MHGIIEGIRWQFYPVYFVIIIQFISALSGWLKERKRRKRVGAIISALGILASTLLSFAFPVYKMPTPSGENQIGTVSFNLIDPEREAIYSGDLSKNRKIKMQVWYPAQKIDGYEQVPWLEDGRKQAEGVSKMMGFPDFVLSHTALVQSNSYRNAPLSDVKDHYPVVILSHGWTGFRNIHTDVAELLASNGYVVIGIDHTYGSAVTVFNDKEIAYVKEEALPDREETPDFLNYAQTLVTTFAGDISLSLNELEGMNKGERDATFTDRLDLENIGIVGHSTGGGAAVSTAIHDKRIKAIVGMDAWVEPVEKGKLETGLQIPSLFLRSNEWEHGLNNDHLFFLLNNSERPVDLYQINETGHQDFSMIYMYSPLSKYFNITGKLDGREGAKIQHDFILNFFDSSLKNQVNKTNEEVSNQYEHVQLIYSDE</sequence>
<dbReference type="RefSeq" id="WP_336588585.1">
    <property type="nucleotide sequence ID" value="NZ_JBBAXC010000020.1"/>
</dbReference>
<keyword evidence="4" id="KW-1133">Transmembrane helix</keyword>
<keyword evidence="3" id="KW-0443">Lipid metabolism</keyword>
<name>A0ABU8HJ70_9BACI</name>
<reference evidence="5 6" key="1">
    <citation type="journal article" date="2018" name="J. Microbiol.">
        <title>Bacillus spongiae sp. nov., isolated from sponge of Jeju Island.</title>
        <authorList>
            <person name="Lee G.E."/>
            <person name="Im W.T."/>
            <person name="Park J.S."/>
        </authorList>
    </citation>
    <scope>NUCLEOTIDE SEQUENCE [LARGE SCALE GENOMIC DNA]</scope>
    <source>
        <strain evidence="5 6">135PIL107-10</strain>
    </source>
</reference>
<dbReference type="InterPro" id="IPR029058">
    <property type="entry name" value="AB_hydrolase_fold"/>
</dbReference>
<accession>A0ABU8HJ70</accession>
<keyword evidence="4" id="KW-0812">Transmembrane</keyword>
<dbReference type="Pfam" id="PF03403">
    <property type="entry name" value="PAF-AH_p_II"/>
    <property type="match status" value="1"/>
</dbReference>
<dbReference type="GO" id="GO:0016787">
    <property type="term" value="F:hydrolase activity"/>
    <property type="evidence" value="ECO:0007669"/>
    <property type="project" value="UniProtKB-KW"/>
</dbReference>
<feature type="transmembrane region" description="Helical" evidence="4">
    <location>
        <begin position="43"/>
        <end position="62"/>
    </location>
</feature>
<dbReference type="Gene3D" id="3.40.50.1820">
    <property type="entry name" value="alpha/beta hydrolase"/>
    <property type="match status" value="1"/>
</dbReference>
<comment type="caution">
    <text evidence="5">The sequence shown here is derived from an EMBL/GenBank/DDBJ whole genome shotgun (WGS) entry which is preliminary data.</text>
</comment>
<feature type="transmembrane region" description="Helical" evidence="4">
    <location>
        <begin position="12"/>
        <end position="31"/>
    </location>
</feature>
<keyword evidence="6" id="KW-1185">Reference proteome</keyword>
<evidence type="ECO:0000256" key="2">
    <source>
        <dbReference type="ARBA" id="ARBA00022963"/>
    </source>
</evidence>
<evidence type="ECO:0000313" key="5">
    <source>
        <dbReference type="EMBL" id="MEI5909139.1"/>
    </source>
</evidence>
<proteinExistence type="predicted"/>
<gene>
    <name evidence="5" type="ORF">WAK64_18985</name>
</gene>
<dbReference type="EMBL" id="JBBAXC010000020">
    <property type="protein sequence ID" value="MEI5909139.1"/>
    <property type="molecule type" value="Genomic_DNA"/>
</dbReference>
<evidence type="ECO:0000256" key="1">
    <source>
        <dbReference type="ARBA" id="ARBA00022801"/>
    </source>
</evidence>
<keyword evidence="1 5" id="KW-0378">Hydrolase</keyword>
<dbReference type="PANTHER" id="PTHR10272">
    <property type="entry name" value="PLATELET-ACTIVATING FACTOR ACETYLHYDROLASE"/>
    <property type="match status" value="1"/>
</dbReference>